<dbReference type="OrthoDB" id="774951at2759"/>
<dbReference type="Pfam" id="PF07714">
    <property type="entry name" value="PK_Tyr_Ser-Thr"/>
    <property type="match status" value="1"/>
</dbReference>
<dbReference type="PANTHER" id="PTHR23257">
    <property type="entry name" value="SERINE-THREONINE PROTEIN KINASE"/>
    <property type="match status" value="1"/>
</dbReference>
<dbReference type="Proteomes" id="UP000784294">
    <property type="component" value="Unassembled WGS sequence"/>
</dbReference>
<evidence type="ECO:0000313" key="2">
    <source>
        <dbReference type="EMBL" id="VEL38964.1"/>
    </source>
</evidence>
<proteinExistence type="predicted"/>
<dbReference type="PROSITE" id="PS00108">
    <property type="entry name" value="PROTEIN_KINASE_ST"/>
    <property type="match status" value="1"/>
</dbReference>
<accession>A0A448XKU0</accession>
<gene>
    <name evidence="2" type="ORF">PXEA_LOCUS32404</name>
</gene>
<dbReference type="GO" id="GO:0004672">
    <property type="term" value="F:protein kinase activity"/>
    <property type="evidence" value="ECO:0007669"/>
    <property type="project" value="InterPro"/>
</dbReference>
<dbReference type="InterPro" id="IPR050167">
    <property type="entry name" value="Ser_Thr_protein_kinase"/>
</dbReference>
<evidence type="ECO:0000259" key="1">
    <source>
        <dbReference type="PROSITE" id="PS50011"/>
    </source>
</evidence>
<dbReference type="GO" id="GO:0005524">
    <property type="term" value="F:ATP binding"/>
    <property type="evidence" value="ECO:0007669"/>
    <property type="project" value="InterPro"/>
</dbReference>
<name>A0A448XKU0_9PLAT</name>
<keyword evidence="3" id="KW-1185">Reference proteome</keyword>
<organism evidence="2 3">
    <name type="scientific">Protopolystoma xenopodis</name>
    <dbReference type="NCBI Taxonomy" id="117903"/>
    <lineage>
        <taxon>Eukaryota</taxon>
        <taxon>Metazoa</taxon>
        <taxon>Spiralia</taxon>
        <taxon>Lophotrochozoa</taxon>
        <taxon>Platyhelminthes</taxon>
        <taxon>Monogenea</taxon>
        <taxon>Polyopisthocotylea</taxon>
        <taxon>Polystomatidea</taxon>
        <taxon>Polystomatidae</taxon>
        <taxon>Protopolystoma</taxon>
    </lineage>
</organism>
<dbReference type="InterPro" id="IPR001245">
    <property type="entry name" value="Ser-Thr/Tyr_kinase_cat_dom"/>
</dbReference>
<dbReference type="GO" id="GO:0005737">
    <property type="term" value="C:cytoplasm"/>
    <property type="evidence" value="ECO:0007669"/>
    <property type="project" value="TreeGrafter"/>
</dbReference>
<evidence type="ECO:0000313" key="3">
    <source>
        <dbReference type="Proteomes" id="UP000784294"/>
    </source>
</evidence>
<dbReference type="SUPFAM" id="SSF56112">
    <property type="entry name" value="Protein kinase-like (PK-like)"/>
    <property type="match status" value="1"/>
</dbReference>
<protein>
    <recommendedName>
        <fullName evidence="1">Protein kinase domain-containing protein</fullName>
    </recommendedName>
</protein>
<sequence length="61" mass="6760">MAVNRAINIASQIAKGMGYLHAKGIVHRDLKTRNIFIEANSKAVIGDFGLFNFVRLCKKAK</sequence>
<dbReference type="GO" id="GO:0007265">
    <property type="term" value="P:Ras protein signal transduction"/>
    <property type="evidence" value="ECO:0007669"/>
    <property type="project" value="TreeGrafter"/>
</dbReference>
<dbReference type="AlphaFoldDB" id="A0A448XKU0"/>
<dbReference type="InterPro" id="IPR000719">
    <property type="entry name" value="Prot_kinase_dom"/>
</dbReference>
<dbReference type="InterPro" id="IPR011009">
    <property type="entry name" value="Kinase-like_dom_sf"/>
</dbReference>
<reference evidence="2" key="1">
    <citation type="submission" date="2018-11" db="EMBL/GenBank/DDBJ databases">
        <authorList>
            <consortium name="Pathogen Informatics"/>
        </authorList>
    </citation>
    <scope>NUCLEOTIDE SEQUENCE</scope>
</reference>
<dbReference type="PROSITE" id="PS50011">
    <property type="entry name" value="PROTEIN_KINASE_DOM"/>
    <property type="match status" value="1"/>
</dbReference>
<comment type="caution">
    <text evidence="2">The sequence shown here is derived from an EMBL/GenBank/DDBJ whole genome shotgun (WGS) entry which is preliminary data.</text>
</comment>
<dbReference type="InterPro" id="IPR008271">
    <property type="entry name" value="Ser/Thr_kinase_AS"/>
</dbReference>
<dbReference type="EMBL" id="CAAALY010259618">
    <property type="protein sequence ID" value="VEL38964.1"/>
    <property type="molecule type" value="Genomic_DNA"/>
</dbReference>
<dbReference type="PANTHER" id="PTHR23257:SF963">
    <property type="entry name" value="AT08303P"/>
    <property type="match status" value="1"/>
</dbReference>
<dbReference type="Gene3D" id="1.10.510.10">
    <property type="entry name" value="Transferase(Phosphotransferase) domain 1"/>
    <property type="match status" value="1"/>
</dbReference>
<feature type="domain" description="Protein kinase" evidence="1">
    <location>
        <begin position="1"/>
        <end position="61"/>
    </location>
</feature>